<sequence length="145" mass="16434">MKQTNIFKLIHMVEQVNNANIIRFTKAFPYPLGISPILVLNELHTKGPQKQAELAETLGYTKGAMTSIAEKLVKLDLAERLYDPSDRRIIRLQITAEGKVALSKAQAIGKELFVQLFEVLDEAEITQYLLIQEKLVQGTQQKIDR</sequence>
<dbReference type="RefSeq" id="WP_053994630.1">
    <property type="nucleotide sequence ID" value="NZ_CP065643.1"/>
</dbReference>
<dbReference type="InterPro" id="IPR000835">
    <property type="entry name" value="HTH_MarR-typ"/>
</dbReference>
<dbReference type="PRINTS" id="PR00598">
    <property type="entry name" value="HTHMARR"/>
</dbReference>
<dbReference type="InterPro" id="IPR036388">
    <property type="entry name" value="WH-like_DNA-bd_sf"/>
</dbReference>
<dbReference type="GO" id="GO:0003700">
    <property type="term" value="F:DNA-binding transcription factor activity"/>
    <property type="evidence" value="ECO:0007669"/>
    <property type="project" value="InterPro"/>
</dbReference>
<protein>
    <submittedName>
        <fullName evidence="5">MarR family transcriptional regulator</fullName>
    </submittedName>
</protein>
<feature type="domain" description="HTH marR-type" evidence="4">
    <location>
        <begin position="3"/>
        <end position="137"/>
    </location>
</feature>
<dbReference type="OrthoDB" id="166070at2"/>
<reference evidence="5 6" key="1">
    <citation type="submission" date="2015-07" db="EMBL/GenBank/DDBJ databases">
        <title>Genome sequencing project for genomic taxonomy and phylogenomics of Bacillus-like bacteria.</title>
        <authorList>
            <person name="Liu B."/>
            <person name="Wang J."/>
            <person name="Zhu Y."/>
            <person name="Liu G."/>
            <person name="Chen Q."/>
            <person name="Chen Z."/>
            <person name="Che J."/>
            <person name="Ge C."/>
            <person name="Shi H."/>
            <person name="Pan Z."/>
            <person name="Liu X."/>
        </authorList>
    </citation>
    <scope>NUCLEOTIDE SEQUENCE [LARGE SCALE GENOMIC DNA]</scope>
    <source>
        <strain evidence="5 6">DSM 54</strain>
    </source>
</reference>
<dbReference type="STRING" id="33935.ADM90_08985"/>
<evidence type="ECO:0000256" key="2">
    <source>
        <dbReference type="ARBA" id="ARBA00023125"/>
    </source>
</evidence>
<dbReference type="SUPFAM" id="SSF46785">
    <property type="entry name" value="Winged helix' DNA-binding domain"/>
    <property type="match status" value="1"/>
</dbReference>
<accession>A0A0N0CWV0</accession>
<evidence type="ECO:0000256" key="1">
    <source>
        <dbReference type="ARBA" id="ARBA00023015"/>
    </source>
</evidence>
<name>A0A0N0CWV0_9BACI</name>
<dbReference type="Proteomes" id="UP000037977">
    <property type="component" value="Unassembled WGS sequence"/>
</dbReference>
<dbReference type="EMBL" id="LGCI01000005">
    <property type="protein sequence ID" value="KOY83387.1"/>
    <property type="molecule type" value="Genomic_DNA"/>
</dbReference>
<comment type="caution">
    <text evidence="5">The sequence shown here is derived from an EMBL/GenBank/DDBJ whole genome shotgun (WGS) entry which is preliminary data.</text>
</comment>
<organism evidence="5 6">
    <name type="scientific">Lysinibacillus macroides</name>
    <dbReference type="NCBI Taxonomy" id="33935"/>
    <lineage>
        <taxon>Bacteria</taxon>
        <taxon>Bacillati</taxon>
        <taxon>Bacillota</taxon>
        <taxon>Bacilli</taxon>
        <taxon>Bacillales</taxon>
        <taxon>Bacillaceae</taxon>
        <taxon>Lysinibacillus</taxon>
    </lineage>
</organism>
<dbReference type="Pfam" id="PF01047">
    <property type="entry name" value="MarR"/>
    <property type="match status" value="1"/>
</dbReference>
<proteinExistence type="predicted"/>
<keyword evidence="3" id="KW-0804">Transcription</keyword>
<dbReference type="GO" id="GO:0003677">
    <property type="term" value="F:DNA binding"/>
    <property type="evidence" value="ECO:0007669"/>
    <property type="project" value="UniProtKB-KW"/>
</dbReference>
<dbReference type="PANTHER" id="PTHR42756:SF1">
    <property type="entry name" value="TRANSCRIPTIONAL REPRESSOR OF EMRAB OPERON"/>
    <property type="match status" value="1"/>
</dbReference>
<dbReference type="InterPro" id="IPR036390">
    <property type="entry name" value="WH_DNA-bd_sf"/>
</dbReference>
<keyword evidence="6" id="KW-1185">Reference proteome</keyword>
<evidence type="ECO:0000256" key="3">
    <source>
        <dbReference type="ARBA" id="ARBA00023163"/>
    </source>
</evidence>
<dbReference type="PATRIC" id="fig|33935.3.peg.1273"/>
<dbReference type="PANTHER" id="PTHR42756">
    <property type="entry name" value="TRANSCRIPTIONAL REGULATOR, MARR"/>
    <property type="match status" value="1"/>
</dbReference>
<evidence type="ECO:0000259" key="4">
    <source>
        <dbReference type="PROSITE" id="PS50995"/>
    </source>
</evidence>
<gene>
    <name evidence="5" type="ORF">ADM90_08985</name>
</gene>
<dbReference type="Gene3D" id="1.10.10.10">
    <property type="entry name" value="Winged helix-like DNA-binding domain superfamily/Winged helix DNA-binding domain"/>
    <property type="match status" value="1"/>
</dbReference>
<keyword evidence="1" id="KW-0805">Transcription regulation</keyword>
<dbReference type="SMART" id="SM00347">
    <property type="entry name" value="HTH_MARR"/>
    <property type="match status" value="1"/>
</dbReference>
<dbReference type="AlphaFoldDB" id="A0A0N0CWV0"/>
<keyword evidence="2" id="KW-0238">DNA-binding</keyword>
<evidence type="ECO:0000313" key="6">
    <source>
        <dbReference type="Proteomes" id="UP000037977"/>
    </source>
</evidence>
<evidence type="ECO:0000313" key="5">
    <source>
        <dbReference type="EMBL" id="KOY83387.1"/>
    </source>
</evidence>
<dbReference type="PROSITE" id="PS50995">
    <property type="entry name" value="HTH_MARR_2"/>
    <property type="match status" value="1"/>
</dbReference>